<dbReference type="EMBL" id="MECQ01000001">
    <property type="protein sequence ID" value="ODV56611.1"/>
    <property type="molecule type" value="Genomic_DNA"/>
</dbReference>
<reference evidence="1 2" key="1">
    <citation type="submission" date="2016-09" db="EMBL/GenBank/DDBJ databases">
        <title>Draft genome sequence of the soil isolate, Lysinibacillus fusiformis M5, a potential hypoxanthine producer.</title>
        <authorList>
            <person name="Gallegos-Monterrosa R."/>
            <person name="Maroti G."/>
            <person name="Balint B."/>
            <person name="Kovacs A.T."/>
        </authorList>
    </citation>
    <scope>NUCLEOTIDE SEQUENCE [LARGE SCALE GENOMIC DNA]</scope>
    <source>
        <strain evidence="1 2">M5</strain>
    </source>
</reference>
<sequence length="210" mass="23547">MTAITGNKLLSSLFFSFVLFLVFSCSSLLVHAAESDSELLPFEELEFVPDDRYSVPTEDGGMILFESEEDYQSYVNNSIQPLCATCNQTTQTTLEKYTVSRAFIGYHPATPGWDKVKSVSIAGGITWSINGSFAQGSSTFGISFSHSFTSTRTYESQYPNKYIRVGVRKDVIYHKVKNVVRNPMGTIINTYITETATPYGDTYTELMYRN</sequence>
<name>A0A1E4R826_9BACI</name>
<dbReference type="RefSeq" id="WP_069481600.1">
    <property type="nucleotide sequence ID" value="NZ_CP130331.1"/>
</dbReference>
<organism evidence="1 2">
    <name type="scientific">Lysinibacillus fusiformis</name>
    <dbReference type="NCBI Taxonomy" id="28031"/>
    <lineage>
        <taxon>Bacteria</taxon>
        <taxon>Bacillati</taxon>
        <taxon>Bacillota</taxon>
        <taxon>Bacilli</taxon>
        <taxon>Bacillales</taxon>
        <taxon>Bacillaceae</taxon>
        <taxon>Lysinibacillus</taxon>
    </lineage>
</organism>
<proteinExistence type="predicted"/>
<protein>
    <submittedName>
        <fullName evidence="1">Uncharacterized protein</fullName>
    </submittedName>
</protein>
<dbReference type="OrthoDB" id="3010333at2"/>
<comment type="caution">
    <text evidence="1">The sequence shown here is derived from an EMBL/GenBank/DDBJ whole genome shotgun (WGS) entry which is preliminary data.</text>
</comment>
<dbReference type="AlphaFoldDB" id="A0A1E4R826"/>
<evidence type="ECO:0000313" key="1">
    <source>
        <dbReference type="EMBL" id="ODV56611.1"/>
    </source>
</evidence>
<accession>A0A1E4R826</accession>
<dbReference type="Proteomes" id="UP000094784">
    <property type="component" value="Unassembled WGS sequence"/>
</dbReference>
<gene>
    <name evidence="1" type="ORF">BG258_12260</name>
</gene>
<evidence type="ECO:0000313" key="2">
    <source>
        <dbReference type="Proteomes" id="UP000094784"/>
    </source>
</evidence>